<reference evidence="10 11" key="1">
    <citation type="journal article" date="2007" name="Nat. Biotechnol.">
        <title>Genome sequence of the lignocellulose-bioconverting and xylose-fermenting yeast Pichia stipitis.</title>
        <authorList>
            <person name="Jeffries T.W."/>
            <person name="Grigoriev I.V."/>
            <person name="Grimwood J."/>
            <person name="Laplaza J.M."/>
            <person name="Aerts A."/>
            <person name="Salamov A."/>
            <person name="Schmutz J."/>
            <person name="Lindquist E."/>
            <person name="Dehal P."/>
            <person name="Shapiro H."/>
            <person name="Jin Y.S."/>
            <person name="Passoth V."/>
            <person name="Richardson P.M."/>
        </authorList>
    </citation>
    <scope>NUCLEOTIDE SEQUENCE [LARGE SCALE GENOMIC DNA]</scope>
    <source>
        <strain evidence="11">ATCC 58785 / CBS 6054 / NBRC 10063 / NRRL Y-11545</strain>
    </source>
</reference>
<dbReference type="InterPro" id="IPR011051">
    <property type="entry name" value="RmlC_Cupin_sf"/>
</dbReference>
<keyword evidence="5 9" id="KW-0560">Oxidoreductase</keyword>
<dbReference type="EMBL" id="CP000497">
    <property type="protein sequence ID" value="ABN65490.2"/>
    <property type="molecule type" value="Genomic_DNA"/>
</dbReference>
<dbReference type="PANTHER" id="PTHR12918:SF1">
    <property type="entry name" value="CYSTEINE DIOXYGENASE TYPE 1"/>
    <property type="match status" value="1"/>
</dbReference>
<name>A3LS29_PICST</name>
<evidence type="ECO:0000256" key="1">
    <source>
        <dbReference type="ARBA" id="ARBA00006622"/>
    </source>
</evidence>
<dbReference type="Pfam" id="PF05995">
    <property type="entry name" value="CDO_I"/>
    <property type="match status" value="1"/>
</dbReference>
<dbReference type="Gene3D" id="2.60.120.10">
    <property type="entry name" value="Jelly Rolls"/>
    <property type="match status" value="1"/>
</dbReference>
<dbReference type="CDD" id="cd10548">
    <property type="entry name" value="cupin_CDO"/>
    <property type="match status" value="1"/>
</dbReference>
<evidence type="ECO:0000313" key="10">
    <source>
        <dbReference type="EMBL" id="ABN65490.2"/>
    </source>
</evidence>
<evidence type="ECO:0000256" key="8">
    <source>
        <dbReference type="PIRSR" id="PIRSR610300-51"/>
    </source>
</evidence>
<dbReference type="OMA" id="YTENQVT"/>
<dbReference type="PANTHER" id="PTHR12918">
    <property type="entry name" value="CYSTEINE DIOXYGENASE"/>
    <property type="match status" value="1"/>
</dbReference>
<gene>
    <name evidence="10" type="primary">CDG1</name>
    <name evidence="10" type="ORF">PICST_43654</name>
</gene>
<feature type="binding site" evidence="8">
    <location>
        <position position="110"/>
    </location>
    <ligand>
        <name>Fe cation</name>
        <dbReference type="ChEBI" id="CHEBI:24875"/>
        <note>catalytic</note>
    </ligand>
</feature>
<evidence type="ECO:0000256" key="2">
    <source>
        <dbReference type="ARBA" id="ARBA00013133"/>
    </source>
</evidence>
<dbReference type="GeneID" id="4838258"/>
<evidence type="ECO:0000256" key="5">
    <source>
        <dbReference type="ARBA" id="ARBA00023002"/>
    </source>
</evidence>
<evidence type="ECO:0000256" key="4">
    <source>
        <dbReference type="ARBA" id="ARBA00022964"/>
    </source>
</evidence>
<keyword evidence="11" id="KW-1185">Reference proteome</keyword>
<feature type="cross-link" description="3'-(S-cysteinyl)-tyrosine (Cys-Tyr)" evidence="7">
    <location>
        <begin position="117"/>
        <end position="181"/>
    </location>
</feature>
<dbReference type="SUPFAM" id="SSF51182">
    <property type="entry name" value="RmlC-like cupins"/>
    <property type="match status" value="1"/>
</dbReference>
<accession>A3LS29</accession>
<dbReference type="Proteomes" id="UP000002258">
    <property type="component" value="Chromosome 3"/>
</dbReference>
<dbReference type="GO" id="GO:0017172">
    <property type="term" value="F:cysteine dioxygenase activity"/>
    <property type="evidence" value="ECO:0007669"/>
    <property type="project" value="UniProtKB-UniRule"/>
</dbReference>
<comment type="cofactor">
    <cofactor evidence="9">
        <name>Fe cation</name>
        <dbReference type="ChEBI" id="CHEBI:24875"/>
    </cofactor>
    <text evidence="9">Binds 1 Fe cation per subunit.</text>
</comment>
<dbReference type="EC" id="1.13.11.20" evidence="2 9"/>
<sequence>MSSPRVAVEGPAVNVDSTTIDCISPDSDFYVLIQQLKSLLGKDKGLASEDIDINEVRRIMENYTSNDMDWLKMALHDVSRNYSRNGIININNNANLLILVWSPGKSSAIHDHAKAHCCMKILSGELVESLYEFPQDEGSHMKCVKQTTMHRDEVGYISDNIGLHKISNPQSDKVSVSLHLYTPPYASMYGCSMYEAANGRKHHVDMSKYYSWQGQLINPKDSSTC</sequence>
<dbReference type="STRING" id="322104.A3LS29"/>
<dbReference type="RefSeq" id="XP_001383519.2">
    <property type="nucleotide sequence ID" value="XM_001383482.1"/>
</dbReference>
<dbReference type="InterPro" id="IPR010300">
    <property type="entry name" value="CDO_1"/>
</dbReference>
<evidence type="ECO:0000256" key="9">
    <source>
        <dbReference type="RuleBase" id="RU366010"/>
    </source>
</evidence>
<evidence type="ECO:0000256" key="7">
    <source>
        <dbReference type="PIRSR" id="PIRSR610300-50"/>
    </source>
</evidence>
<dbReference type="GO" id="GO:0019448">
    <property type="term" value="P:L-cysteine catabolic process"/>
    <property type="evidence" value="ECO:0007669"/>
    <property type="project" value="TreeGrafter"/>
</dbReference>
<keyword evidence="4 9" id="KW-0223">Dioxygenase</keyword>
<proteinExistence type="inferred from homology"/>
<feature type="binding site" evidence="8">
    <location>
        <position position="112"/>
    </location>
    <ligand>
        <name>Fe cation</name>
        <dbReference type="ChEBI" id="CHEBI:24875"/>
        <note>catalytic</note>
    </ligand>
</feature>
<protein>
    <recommendedName>
        <fullName evidence="2 9">Cysteine dioxygenase</fullName>
        <ecNumber evidence="2 9">1.13.11.20</ecNumber>
    </recommendedName>
</protein>
<organism evidence="10 11">
    <name type="scientific">Scheffersomyces stipitis (strain ATCC 58785 / CBS 6054 / NBRC 10063 / NRRL Y-11545)</name>
    <name type="common">Yeast</name>
    <name type="synonym">Pichia stipitis</name>
    <dbReference type="NCBI Taxonomy" id="322104"/>
    <lineage>
        <taxon>Eukaryota</taxon>
        <taxon>Fungi</taxon>
        <taxon>Dikarya</taxon>
        <taxon>Ascomycota</taxon>
        <taxon>Saccharomycotina</taxon>
        <taxon>Pichiomycetes</taxon>
        <taxon>Debaryomycetaceae</taxon>
        <taxon>Scheffersomyces</taxon>
    </lineage>
</organism>
<dbReference type="GO" id="GO:0008198">
    <property type="term" value="F:ferrous iron binding"/>
    <property type="evidence" value="ECO:0007669"/>
    <property type="project" value="TreeGrafter"/>
</dbReference>
<dbReference type="InterPro" id="IPR014710">
    <property type="entry name" value="RmlC-like_jellyroll"/>
</dbReference>
<keyword evidence="7" id="KW-0883">Thioether bond</keyword>
<comment type="similarity">
    <text evidence="1 9">Belongs to the cysteine dioxygenase family.</text>
</comment>
<dbReference type="HOGENOM" id="CLU_079443_4_1_1"/>
<evidence type="ECO:0000256" key="3">
    <source>
        <dbReference type="ARBA" id="ARBA00022723"/>
    </source>
</evidence>
<feature type="binding site" evidence="8">
    <location>
        <position position="164"/>
    </location>
    <ligand>
        <name>Fe cation</name>
        <dbReference type="ChEBI" id="CHEBI:24875"/>
        <note>catalytic</note>
    </ligand>
</feature>
<dbReference type="AlphaFoldDB" id="A3LS29"/>
<dbReference type="InParanoid" id="A3LS29"/>
<keyword evidence="6 8" id="KW-0408">Iron</keyword>
<dbReference type="eggNOG" id="KOG4064">
    <property type="taxonomic scope" value="Eukaryota"/>
</dbReference>
<evidence type="ECO:0000256" key="6">
    <source>
        <dbReference type="ARBA" id="ARBA00023004"/>
    </source>
</evidence>
<comment type="catalytic activity">
    <reaction evidence="9">
        <text>L-cysteine + O2 = 3-sulfino-L-alanine + H(+)</text>
        <dbReference type="Rhea" id="RHEA:20441"/>
        <dbReference type="ChEBI" id="CHEBI:15378"/>
        <dbReference type="ChEBI" id="CHEBI:15379"/>
        <dbReference type="ChEBI" id="CHEBI:35235"/>
        <dbReference type="ChEBI" id="CHEBI:61085"/>
        <dbReference type="EC" id="1.13.11.20"/>
    </reaction>
</comment>
<evidence type="ECO:0000313" key="11">
    <source>
        <dbReference type="Proteomes" id="UP000002258"/>
    </source>
</evidence>
<dbReference type="KEGG" id="pic:PICST_43654"/>
<dbReference type="OrthoDB" id="543511at2759"/>
<keyword evidence="3 8" id="KW-0479">Metal-binding</keyword>